<evidence type="ECO:0000313" key="2">
    <source>
        <dbReference type="EMBL" id="TDE08248.1"/>
    </source>
</evidence>
<gene>
    <name evidence="2" type="ORF">E1269_18245</name>
</gene>
<dbReference type="Gene3D" id="3.40.190.10">
    <property type="entry name" value="Periplasmic binding protein-like II"/>
    <property type="match status" value="2"/>
</dbReference>
<dbReference type="RefSeq" id="WP_131897101.1">
    <property type="nucleotide sequence ID" value="NZ_SMKZ01000026.1"/>
</dbReference>
<dbReference type="Proteomes" id="UP000294739">
    <property type="component" value="Unassembled WGS sequence"/>
</dbReference>
<dbReference type="Pfam" id="PF13416">
    <property type="entry name" value="SBP_bac_8"/>
    <property type="match status" value="1"/>
</dbReference>
<dbReference type="PANTHER" id="PTHR43649">
    <property type="entry name" value="ARABINOSE-BINDING PROTEIN-RELATED"/>
    <property type="match status" value="1"/>
</dbReference>
<dbReference type="OrthoDB" id="2510110at2"/>
<protein>
    <submittedName>
        <fullName evidence="2">Extracellular solute-binding protein</fullName>
    </submittedName>
</protein>
<feature type="chain" id="PRO_5039670521" evidence="1">
    <location>
        <begin position="32"/>
        <end position="434"/>
    </location>
</feature>
<dbReference type="InParanoid" id="A0A4V2Z2C1"/>
<dbReference type="PANTHER" id="PTHR43649:SF11">
    <property type="entry name" value="ABC TRANSPORTER SUBSTRATE-BINDING PROTEIN YESO-RELATED"/>
    <property type="match status" value="1"/>
</dbReference>
<dbReference type="PROSITE" id="PS51257">
    <property type="entry name" value="PROKAR_LIPOPROTEIN"/>
    <property type="match status" value="1"/>
</dbReference>
<name>A0A4V2Z2C1_9ACTN</name>
<evidence type="ECO:0000256" key="1">
    <source>
        <dbReference type="SAM" id="SignalP"/>
    </source>
</evidence>
<comment type="caution">
    <text evidence="2">The sequence shown here is derived from an EMBL/GenBank/DDBJ whole genome shotgun (WGS) entry which is preliminary data.</text>
</comment>
<dbReference type="EMBL" id="SMKZ01000026">
    <property type="protein sequence ID" value="TDE08248.1"/>
    <property type="molecule type" value="Genomic_DNA"/>
</dbReference>
<dbReference type="InterPro" id="IPR006059">
    <property type="entry name" value="SBP"/>
</dbReference>
<accession>A0A4V2Z2C1</accession>
<feature type="signal peptide" evidence="1">
    <location>
        <begin position="1"/>
        <end position="31"/>
    </location>
</feature>
<sequence>MTSATRTRIRTRARRAAGPAFLAGALALATACGGGTGTSGEGGGSQLRAAWWGGEARAERFDQIVDGYEAQLDGEVTFKTEFAGFDQYWPRMSTQAAGKNLPDVMFITERQIADFAPALLDLQSYVDSGELDLSSFSDTYIESGKYDDELKMMPVGATYPTVQYNQVLFEEAGIPVPEGDWTWEDFKDTAVQLTQKLGDGRWGAQDSGGIGTLFENFLLQREKSLFEGSELNFDVQDLEDWLQLWEDLRQAGATPPGDVTVETSSLTFESSLFGTDKVAMFYTSHNQLPNFQGFMDAPLGLAPAPQGGTKNVLMIIGTFMSVSADTSNPEAAVGLLNHWVNDSEAIDLFGAEFGSPASQLVSDQISEGADEALTALLEYGHEAEKIAELGSPRPRGGQEVETIIASANENVASGAMTPTEAAETAYADAEAAIG</sequence>
<dbReference type="SUPFAM" id="SSF53850">
    <property type="entry name" value="Periplasmic binding protein-like II"/>
    <property type="match status" value="1"/>
</dbReference>
<keyword evidence="3" id="KW-1185">Reference proteome</keyword>
<reference evidence="2 3" key="1">
    <citation type="submission" date="2019-03" db="EMBL/GenBank/DDBJ databases">
        <title>Draft genome sequences of novel Actinobacteria.</title>
        <authorList>
            <person name="Sahin N."/>
            <person name="Ay H."/>
            <person name="Saygin H."/>
        </authorList>
    </citation>
    <scope>NUCLEOTIDE SEQUENCE [LARGE SCALE GENOMIC DNA]</scope>
    <source>
        <strain evidence="2 3">5K138</strain>
    </source>
</reference>
<dbReference type="AlphaFoldDB" id="A0A4V2Z2C1"/>
<dbReference type="InterPro" id="IPR050490">
    <property type="entry name" value="Bact_solute-bd_prot1"/>
</dbReference>
<proteinExistence type="predicted"/>
<evidence type="ECO:0000313" key="3">
    <source>
        <dbReference type="Proteomes" id="UP000294739"/>
    </source>
</evidence>
<organism evidence="2 3">
    <name type="scientific">Jiangella asiatica</name>
    <dbReference type="NCBI Taxonomy" id="2530372"/>
    <lineage>
        <taxon>Bacteria</taxon>
        <taxon>Bacillati</taxon>
        <taxon>Actinomycetota</taxon>
        <taxon>Actinomycetes</taxon>
        <taxon>Jiangellales</taxon>
        <taxon>Jiangellaceae</taxon>
        <taxon>Jiangella</taxon>
    </lineage>
</organism>
<keyword evidence="1" id="KW-0732">Signal</keyword>